<feature type="active site" evidence="4">
    <location>
        <position position="104"/>
    </location>
</feature>
<feature type="active site" evidence="4">
    <location>
        <position position="79"/>
    </location>
</feature>
<evidence type="ECO:0000259" key="6">
    <source>
        <dbReference type="Pfam" id="PF02982"/>
    </source>
</evidence>
<dbReference type="InterPro" id="IPR049884">
    <property type="entry name" value="Scytalone_dh"/>
</dbReference>
<dbReference type="PIRSF" id="PIRSF024851">
    <property type="entry name" value="SCD1"/>
    <property type="match status" value="1"/>
</dbReference>
<keyword evidence="2 3" id="KW-0456">Lyase</keyword>
<organism evidence="7 10">
    <name type="scientific">Aspergillus felis</name>
    <dbReference type="NCBI Taxonomy" id="1287682"/>
    <lineage>
        <taxon>Eukaryota</taxon>
        <taxon>Fungi</taxon>
        <taxon>Dikarya</taxon>
        <taxon>Ascomycota</taxon>
        <taxon>Pezizomycotina</taxon>
        <taxon>Eurotiomycetes</taxon>
        <taxon>Eurotiomycetidae</taxon>
        <taxon>Eurotiales</taxon>
        <taxon>Aspergillaceae</taxon>
        <taxon>Aspergillus</taxon>
        <taxon>Aspergillus subgen. Fumigati</taxon>
    </lineage>
</organism>
<evidence type="ECO:0000256" key="1">
    <source>
        <dbReference type="ARBA" id="ARBA00008584"/>
    </source>
</evidence>
<evidence type="ECO:0000313" key="7">
    <source>
        <dbReference type="EMBL" id="KAF7162467.1"/>
    </source>
</evidence>
<comment type="similarity">
    <text evidence="1 3">Belongs to the scytalone dehydratase family.</text>
</comment>
<evidence type="ECO:0000313" key="8">
    <source>
        <dbReference type="EMBL" id="KAF7176462.1"/>
    </source>
</evidence>
<dbReference type="GO" id="GO:0030411">
    <property type="term" value="F:scytalone dehydratase activity"/>
    <property type="evidence" value="ECO:0007669"/>
    <property type="project" value="InterPro"/>
</dbReference>
<evidence type="ECO:0000313" key="10">
    <source>
        <dbReference type="Proteomes" id="UP000654922"/>
    </source>
</evidence>
<dbReference type="Pfam" id="PF02982">
    <property type="entry name" value="Scytalone_dh"/>
    <property type="match status" value="1"/>
</dbReference>
<dbReference type="EMBL" id="JACBAG010001911">
    <property type="protein sequence ID" value="KAF7176462.1"/>
    <property type="molecule type" value="Genomic_DNA"/>
</dbReference>
<evidence type="ECO:0000313" key="9">
    <source>
        <dbReference type="Proteomes" id="UP000641853"/>
    </source>
</evidence>
<proteinExistence type="inferred from homology"/>
<dbReference type="InterPro" id="IPR004235">
    <property type="entry name" value="Scytalone_dehydratase"/>
</dbReference>
<comment type="caution">
    <text evidence="7">The sequence shown here is derived from an EMBL/GenBank/DDBJ whole genome shotgun (WGS) entry which is preliminary data.</text>
</comment>
<reference evidence="7" key="1">
    <citation type="submission" date="2020-06" db="EMBL/GenBank/DDBJ databases">
        <title>Draft genome sequences of strains closely related to Aspergillus parafelis and Aspergillus hiratsukae.</title>
        <authorList>
            <person name="Dos Santos R.A.C."/>
            <person name="Rivero-Menendez O."/>
            <person name="Steenwyk J.L."/>
            <person name="Mead M.E."/>
            <person name="Goldman G.H."/>
            <person name="Alastruey-Izquierdo A."/>
            <person name="Rokas A."/>
        </authorList>
    </citation>
    <scope>NUCLEOTIDE SEQUENCE</scope>
    <source>
        <strain evidence="7">CNM-CM5623</strain>
        <strain evidence="8">CNM-CM7691</strain>
    </source>
</reference>
<accession>A0A8H6PXZ8</accession>
<keyword evidence="9" id="KW-1185">Reference proteome</keyword>
<evidence type="ECO:0000256" key="5">
    <source>
        <dbReference type="PIRSR" id="PIRSR024851-51"/>
    </source>
</evidence>
<feature type="binding site" evidence="5">
    <location>
        <position position="47"/>
    </location>
    <ligand>
        <name>substrate</name>
    </ligand>
</feature>
<evidence type="ECO:0000256" key="3">
    <source>
        <dbReference type="PIRNR" id="PIRNR024851"/>
    </source>
</evidence>
<dbReference type="EMBL" id="JACBAE010001353">
    <property type="protein sequence ID" value="KAF7162467.1"/>
    <property type="molecule type" value="Genomic_DNA"/>
</dbReference>
<dbReference type="GO" id="GO:0006582">
    <property type="term" value="P:melanin metabolic process"/>
    <property type="evidence" value="ECO:0007669"/>
    <property type="project" value="InterPro"/>
</dbReference>
<dbReference type="AlphaFoldDB" id="A0A8H6PXZ8"/>
<dbReference type="Gene3D" id="3.10.450.50">
    <property type="match status" value="1"/>
</dbReference>
<feature type="binding site" evidence="5">
    <location>
        <position position="44"/>
    </location>
    <ligand>
        <name>substrate</name>
    </ligand>
</feature>
<dbReference type="Proteomes" id="UP000641853">
    <property type="component" value="Unassembled WGS sequence"/>
</dbReference>
<dbReference type="InterPro" id="IPR032710">
    <property type="entry name" value="NTF2-like_dom_sf"/>
</dbReference>
<dbReference type="Proteomes" id="UP000654922">
    <property type="component" value="Unassembled WGS sequence"/>
</dbReference>
<evidence type="ECO:0000256" key="2">
    <source>
        <dbReference type="ARBA" id="ARBA00023239"/>
    </source>
</evidence>
<feature type="binding site" evidence="5">
    <location>
        <position position="24"/>
    </location>
    <ligand>
        <name>substrate</name>
    </ligand>
</feature>
<dbReference type="OrthoDB" id="5281072at2759"/>
<sequence>MSKEPSFEEVTGCQRALFEWADSYDTKDWDRLKKCIAPTLRIDYRSFLNKIWEAMPSDEFLRMAADPRFLGNPLLKTQHFVGLSTWRKTGEDAIEGTHQLRVPHQRYTDASLTTVAVKGHAHGIATMWYRRVDGEWKFAGVCPQIRWTEYDYDQVFAEGKEHFGEKGQH</sequence>
<feature type="domain" description="Scytalone dehydratase-like" evidence="6">
    <location>
        <begin position="6"/>
        <end position="162"/>
    </location>
</feature>
<name>A0A8H6PXZ8_9EURO</name>
<evidence type="ECO:0000256" key="4">
    <source>
        <dbReference type="PIRSR" id="PIRSR024851-50"/>
    </source>
</evidence>
<protein>
    <recommendedName>
        <fullName evidence="6">Scytalone dehydratase-like domain-containing protein</fullName>
    </recommendedName>
</protein>
<dbReference type="SUPFAM" id="SSF54427">
    <property type="entry name" value="NTF2-like"/>
    <property type="match status" value="1"/>
</dbReference>
<gene>
    <name evidence="7" type="ORF">CNMCM5623_007758</name>
    <name evidence="8" type="ORF">CNMCM7691_002780</name>
</gene>